<dbReference type="GO" id="GO:0000329">
    <property type="term" value="C:fungal-type vacuole membrane"/>
    <property type="evidence" value="ECO:0007669"/>
    <property type="project" value="UniProtKB-ARBA"/>
</dbReference>
<protein>
    <submittedName>
        <fullName evidence="14">P-loop containing nucleoside triphosphate hydrolase protein</fullName>
    </submittedName>
</protein>
<keyword evidence="3" id="KW-0813">Transport</keyword>
<feature type="transmembrane region" description="Helical" evidence="11">
    <location>
        <begin position="1038"/>
        <end position="1063"/>
    </location>
</feature>
<evidence type="ECO:0000313" key="15">
    <source>
        <dbReference type="Proteomes" id="UP000242474"/>
    </source>
</evidence>
<dbReference type="CDD" id="cd03250">
    <property type="entry name" value="ABCC_MRP_domain1"/>
    <property type="match status" value="1"/>
</dbReference>
<comment type="subcellular location">
    <subcellularLocation>
        <location evidence="1">Vacuole membrane</location>
        <topology evidence="1">Multi-pass membrane protein</topology>
    </subcellularLocation>
</comment>
<evidence type="ECO:0000259" key="12">
    <source>
        <dbReference type="PROSITE" id="PS50893"/>
    </source>
</evidence>
<dbReference type="InterPro" id="IPR050173">
    <property type="entry name" value="ABC_transporter_C-like"/>
</dbReference>
<feature type="transmembrane region" description="Helical" evidence="11">
    <location>
        <begin position="899"/>
        <end position="920"/>
    </location>
</feature>
<dbReference type="InterPro" id="IPR056227">
    <property type="entry name" value="TMD0_ABC"/>
</dbReference>
<feature type="non-terminal residue" evidence="14">
    <location>
        <position position="1"/>
    </location>
</feature>
<keyword evidence="5" id="KW-0677">Repeat</keyword>
<dbReference type="GO" id="GO:0005524">
    <property type="term" value="F:ATP binding"/>
    <property type="evidence" value="ECO:0007669"/>
    <property type="project" value="UniProtKB-KW"/>
</dbReference>
<evidence type="ECO:0000256" key="5">
    <source>
        <dbReference type="ARBA" id="ARBA00022737"/>
    </source>
</evidence>
<dbReference type="Gene3D" id="3.40.50.300">
    <property type="entry name" value="P-loop containing nucleotide triphosphate hydrolases"/>
    <property type="match status" value="2"/>
</dbReference>
<dbReference type="Pfam" id="PF00664">
    <property type="entry name" value="ABC_membrane"/>
    <property type="match status" value="2"/>
</dbReference>
<dbReference type="Pfam" id="PF24357">
    <property type="entry name" value="TMD0_ABC"/>
    <property type="match status" value="2"/>
</dbReference>
<evidence type="ECO:0000256" key="11">
    <source>
        <dbReference type="SAM" id="Phobius"/>
    </source>
</evidence>
<dbReference type="PANTHER" id="PTHR24223:SF443">
    <property type="entry name" value="MULTIDRUG-RESISTANCE LIKE PROTEIN 1, ISOFORM I"/>
    <property type="match status" value="1"/>
</dbReference>
<feature type="domain" description="ABC transmembrane type-1" evidence="13">
    <location>
        <begin position="248"/>
        <end position="537"/>
    </location>
</feature>
<feature type="transmembrane region" description="Helical" evidence="11">
    <location>
        <begin position="114"/>
        <end position="136"/>
    </location>
</feature>
<dbReference type="GO" id="GO:0140359">
    <property type="term" value="F:ABC-type transporter activity"/>
    <property type="evidence" value="ECO:0007669"/>
    <property type="project" value="InterPro"/>
</dbReference>
<dbReference type="InterPro" id="IPR011527">
    <property type="entry name" value="ABC1_TM_dom"/>
</dbReference>
<dbReference type="SUPFAM" id="SSF90123">
    <property type="entry name" value="ABC transporter transmembrane region"/>
    <property type="match status" value="2"/>
</dbReference>
<evidence type="ECO:0000256" key="2">
    <source>
        <dbReference type="ARBA" id="ARBA00009726"/>
    </source>
</evidence>
<dbReference type="OrthoDB" id="6500128at2759"/>
<dbReference type="CDD" id="cd03244">
    <property type="entry name" value="ABCC_MRP_domain2"/>
    <property type="match status" value="1"/>
</dbReference>
<feature type="transmembrane region" description="Helical" evidence="11">
    <location>
        <begin position="22"/>
        <end position="41"/>
    </location>
</feature>
<evidence type="ECO:0000256" key="3">
    <source>
        <dbReference type="ARBA" id="ARBA00022448"/>
    </source>
</evidence>
<feature type="transmembrane region" description="Helical" evidence="11">
    <location>
        <begin position="469"/>
        <end position="494"/>
    </location>
</feature>
<dbReference type="FunFam" id="3.40.50.300:FF:000997">
    <property type="entry name" value="Multidrug resistance-associated protein 1"/>
    <property type="match status" value="1"/>
</dbReference>
<dbReference type="SMART" id="SM00382">
    <property type="entry name" value="AAA"/>
    <property type="match status" value="2"/>
</dbReference>
<evidence type="ECO:0000256" key="10">
    <source>
        <dbReference type="SAM" id="MobiDB-lite"/>
    </source>
</evidence>
<feature type="transmembrane region" description="Helical" evidence="11">
    <location>
        <begin position="83"/>
        <end position="102"/>
    </location>
</feature>
<dbReference type="InterPro" id="IPR027417">
    <property type="entry name" value="P-loop_NTPase"/>
</dbReference>
<evidence type="ECO:0000259" key="13">
    <source>
        <dbReference type="PROSITE" id="PS50929"/>
    </source>
</evidence>
<dbReference type="FunFam" id="1.20.1560.10:FF:000010">
    <property type="entry name" value="Multidrug resistance-associated ABC transporter"/>
    <property type="match status" value="1"/>
</dbReference>
<dbReference type="Proteomes" id="UP000242474">
    <property type="component" value="Unassembled WGS sequence"/>
</dbReference>
<feature type="transmembrane region" description="Helical" evidence="11">
    <location>
        <begin position="506"/>
        <end position="525"/>
    </location>
</feature>
<dbReference type="PANTHER" id="PTHR24223">
    <property type="entry name" value="ATP-BINDING CASSETTE SUB-FAMILY C"/>
    <property type="match status" value="1"/>
</dbReference>
<dbReference type="InterPro" id="IPR017871">
    <property type="entry name" value="ABC_transporter-like_CS"/>
</dbReference>
<keyword evidence="4 11" id="KW-0812">Transmembrane</keyword>
<dbReference type="EMBL" id="KZ303542">
    <property type="protein sequence ID" value="PIA13267.1"/>
    <property type="molecule type" value="Genomic_DNA"/>
</dbReference>
<dbReference type="Gene3D" id="1.20.1560.10">
    <property type="entry name" value="ABC transporter type 1, transmembrane domain"/>
    <property type="match status" value="2"/>
</dbReference>
<dbReference type="InterPro" id="IPR036640">
    <property type="entry name" value="ABC1_TM_sf"/>
</dbReference>
<proteinExistence type="inferred from homology"/>
<dbReference type="PROSITE" id="PS50893">
    <property type="entry name" value="ABC_TRANSPORTER_2"/>
    <property type="match status" value="2"/>
</dbReference>
<feature type="domain" description="ABC transmembrane type-1" evidence="13">
    <location>
        <begin position="904"/>
        <end position="1196"/>
    </location>
</feature>
<gene>
    <name evidence="14" type="ORF">COEREDRAFT_25109</name>
</gene>
<evidence type="ECO:0000256" key="7">
    <source>
        <dbReference type="ARBA" id="ARBA00022840"/>
    </source>
</evidence>
<evidence type="ECO:0000256" key="6">
    <source>
        <dbReference type="ARBA" id="ARBA00022741"/>
    </source>
</evidence>
<feature type="transmembrane region" description="Helical" evidence="11">
    <location>
        <begin position="289"/>
        <end position="310"/>
    </location>
</feature>
<evidence type="ECO:0000313" key="14">
    <source>
        <dbReference type="EMBL" id="PIA13267.1"/>
    </source>
</evidence>
<keyword evidence="8 11" id="KW-1133">Transmembrane helix</keyword>
<dbReference type="PROSITE" id="PS50929">
    <property type="entry name" value="ABC_TM1F"/>
    <property type="match status" value="2"/>
</dbReference>
<feature type="non-terminal residue" evidence="14">
    <location>
        <position position="1468"/>
    </location>
</feature>
<organism evidence="14 15">
    <name type="scientific">Coemansia reversa (strain ATCC 12441 / NRRL 1564)</name>
    <dbReference type="NCBI Taxonomy" id="763665"/>
    <lineage>
        <taxon>Eukaryota</taxon>
        <taxon>Fungi</taxon>
        <taxon>Fungi incertae sedis</taxon>
        <taxon>Zoopagomycota</taxon>
        <taxon>Kickxellomycotina</taxon>
        <taxon>Kickxellomycetes</taxon>
        <taxon>Kickxellales</taxon>
        <taxon>Kickxellaceae</taxon>
        <taxon>Coemansia</taxon>
    </lineage>
</organism>
<name>A0A2G5B3I1_COERN</name>
<dbReference type="SUPFAM" id="SSF52540">
    <property type="entry name" value="P-loop containing nucleoside triphosphate hydrolases"/>
    <property type="match status" value="2"/>
</dbReference>
<evidence type="ECO:0000256" key="1">
    <source>
        <dbReference type="ARBA" id="ARBA00004128"/>
    </source>
</evidence>
<keyword evidence="7" id="KW-0067">ATP-binding</keyword>
<dbReference type="FunFam" id="3.40.50.300:FF:000074">
    <property type="entry name" value="Multidrug resistance-associated protein 5 isoform 1"/>
    <property type="match status" value="1"/>
</dbReference>
<dbReference type="GO" id="GO:0016887">
    <property type="term" value="F:ATP hydrolysis activity"/>
    <property type="evidence" value="ECO:0007669"/>
    <property type="project" value="InterPro"/>
</dbReference>
<dbReference type="PROSITE" id="PS00211">
    <property type="entry name" value="ABC_TRANSPORTER_1"/>
    <property type="match status" value="2"/>
</dbReference>
<feature type="transmembrane region" description="Helical" evidence="11">
    <location>
        <begin position="368"/>
        <end position="385"/>
    </location>
</feature>
<dbReference type="FunFam" id="1.20.1560.10:FF:000006">
    <property type="entry name" value="ATP-binding cassette, sub-family C (CFTR/MRP), member 9"/>
    <property type="match status" value="1"/>
</dbReference>
<feature type="domain" description="ABC transporter" evidence="12">
    <location>
        <begin position="1233"/>
        <end position="1467"/>
    </location>
</feature>
<feature type="transmembrane region" description="Helical" evidence="11">
    <location>
        <begin position="53"/>
        <end position="71"/>
    </location>
</feature>
<evidence type="ECO:0000256" key="9">
    <source>
        <dbReference type="ARBA" id="ARBA00023136"/>
    </source>
</evidence>
<dbReference type="InterPro" id="IPR003593">
    <property type="entry name" value="AAA+_ATPase"/>
</dbReference>
<feature type="region of interest" description="Disordered" evidence="10">
    <location>
        <begin position="834"/>
        <end position="857"/>
    </location>
</feature>
<feature type="transmembrane region" description="Helical" evidence="11">
    <location>
        <begin position="949"/>
        <end position="972"/>
    </location>
</feature>
<keyword evidence="14" id="KW-0378">Hydrolase</keyword>
<dbReference type="STRING" id="763665.A0A2G5B3I1"/>
<feature type="transmembrane region" description="Helical" evidence="11">
    <location>
        <begin position="391"/>
        <end position="411"/>
    </location>
</feature>
<feature type="compositionally biased region" description="Basic and acidic residues" evidence="10">
    <location>
        <begin position="840"/>
        <end position="855"/>
    </location>
</feature>
<reference evidence="14 15" key="1">
    <citation type="journal article" date="2015" name="Genome Biol. Evol.">
        <title>Phylogenomic analyses indicate that early fungi evolved digesting cell walls of algal ancestors of land plants.</title>
        <authorList>
            <person name="Chang Y."/>
            <person name="Wang S."/>
            <person name="Sekimoto S."/>
            <person name="Aerts A.L."/>
            <person name="Choi C."/>
            <person name="Clum A."/>
            <person name="LaButti K.M."/>
            <person name="Lindquist E.A."/>
            <person name="Yee Ngan C."/>
            <person name="Ohm R.A."/>
            <person name="Salamov A.A."/>
            <person name="Grigoriev I.V."/>
            <person name="Spatafora J.W."/>
            <person name="Berbee M.L."/>
        </authorList>
    </citation>
    <scope>NUCLEOTIDE SEQUENCE [LARGE SCALE GENOMIC DNA]</scope>
    <source>
        <strain evidence="14 15">NRRL 1564</strain>
    </source>
</reference>
<keyword evidence="15" id="KW-1185">Reference proteome</keyword>
<evidence type="ECO:0000256" key="4">
    <source>
        <dbReference type="ARBA" id="ARBA00022692"/>
    </source>
</evidence>
<sequence>LCPSVEGWGPVSTSRPIDLTTCFQFGVLVFGVNLTFLIAAIMRLCKLQFLPNLPLSLVIGLLQSVAVAVAVKLHYKEQHVSRVASTLLLLFWLATTLVSLIRLRTTVIMNIVEIHYSLVIIANGLFAISALVSFILELQPKPIVLFETNDGNTIGSMSNSSKDNHATSNIFEERANIFSRMTVSWITPLIKKGYYKQLQLEDTCRLDKQFHPRVVTEVFQHNWQEELESGKASLFRAIVRTYGAQWMLSAFYKLLRDLATLLNPLLLSRLIGFVMKFNTDMAEPIEYGYFYAISMYLIAAAGNTIFRLHWAQNHRIKIKMRTSLVTAIYQKAMTISNDTRQKYDFGSIVTHMSVDAERISEFTTVSSYQLISSPARIVLIIYMLYQKMGWSIVAGILVLLSSIPVSTHITHKMKKLNRLIMKHRDQRIKIMNETLLGIKVVKLHAWESYFIKCINKVRIDLEMATIRRYALLQALFSFVVTLAPFMVSFSTFALYSLADSKSHGPLTPQLVFVALALFNLLELPLMSGSKVVAGLYEAQISTNRILDFLTSSEVDCSAIDRKPYNRDNPDTGSEDVMLLVKDGTFKWLLADVPSLRNINIQCKRNELVAVVGRVASGKSSLVSAILGDMIKCSGSVSIYGNVAYVPQQPWILNATLRENILFGNEYDQEFYKQVIDACALQQDVDALPAGNLTEIGDRGITLSGGQKMRVSLARAVYSRANIYFFDDPLAAVDAHVGKHIFTHVLGPQGILRSHARILITNDTQHLSEANSIVILENGNIIESGSYDTIMDKSSRIFDIKSEHFDIKKENNSVNSSTIGTASIEMRSDSTMLSNASSKQSLDKTNDNTIHEEPGKKTQCTRKAVAGADAQDAGKTTTVEFINEGEIMWSKYYSYAKACGIYNTLLFLAALVLASVSNVGANMWLKNWSSANISHNTELPRTITLAHSKVYYLVIYGGLGLLGALLSSLRLIILWTRCSVRASVKIHQDMINGIMHSPMSFFEVTPMGRILNRFTTDLVSCDRALPKAISLMSNKTASAISAIVVIIISTPLIIFVLIPLSLIYRKYQKLYINSSRDLKRLQSTLRSPIIAHFQETTSGVSSIRAYGHQSRFIREIENRMGQHIRVNYTFLAINRWLSVRLENLGDIVMLGTTLLSIISLHFFGIGNAGLVGLGVSYALKLSNSLNWAVRHSNNIENSMTSFERAIEYADLPSEAPSVIEDNRPKQAWPAQGVIEFRNYAARYRDGLDLAIKDLSFHVLPRQKVGIVGRTGAGKSSLALSLFRIIEAASGQILLDGEDISKYGLLDVRSKLSIIPQDPTLFAGTVRENLDPFNSYSDQKIWRALEQAHLADYIRTKDERLEFMVAHGGENFSGGQRQLICLARALLKHAKVLVIDEATASIDNETDKLTQQTIRREFKDCTVLTIAHRLDTVINNDMILVIDDGRLVEYDTPQNLLANKNSIFTKLFQE</sequence>
<evidence type="ECO:0000256" key="8">
    <source>
        <dbReference type="ARBA" id="ARBA00022989"/>
    </source>
</evidence>
<dbReference type="Pfam" id="PF00005">
    <property type="entry name" value="ABC_tran"/>
    <property type="match status" value="2"/>
</dbReference>
<keyword evidence="9 11" id="KW-0472">Membrane</keyword>
<feature type="domain" description="ABC transporter" evidence="12">
    <location>
        <begin position="578"/>
        <end position="802"/>
    </location>
</feature>
<keyword evidence="6" id="KW-0547">Nucleotide-binding</keyword>
<accession>A0A2G5B3I1</accession>
<dbReference type="InterPro" id="IPR003439">
    <property type="entry name" value="ABC_transporter-like_ATP-bd"/>
</dbReference>
<comment type="similarity">
    <text evidence="2">Belongs to the ABC transporter superfamily. ABCC family. Conjugate transporter (TC 3.A.1.208) subfamily.</text>
</comment>